<dbReference type="SUPFAM" id="SSF51679">
    <property type="entry name" value="Bacterial luciferase-like"/>
    <property type="match status" value="1"/>
</dbReference>
<organism evidence="3 4">
    <name type="scientific">Nocardia mexicana</name>
    <dbReference type="NCBI Taxonomy" id="279262"/>
    <lineage>
        <taxon>Bacteria</taxon>
        <taxon>Bacillati</taxon>
        <taxon>Actinomycetota</taxon>
        <taxon>Actinomycetes</taxon>
        <taxon>Mycobacteriales</taxon>
        <taxon>Nocardiaceae</taxon>
        <taxon>Nocardia</taxon>
    </lineage>
</organism>
<dbReference type="PANTHER" id="PTHR43244:SF1">
    <property type="entry name" value="5,10-METHYLENETETRAHYDROMETHANOPTERIN REDUCTASE"/>
    <property type="match status" value="1"/>
</dbReference>
<protein>
    <submittedName>
        <fullName evidence="3">Alkanesulfonate monooxygenase SsuD/methylene tetrahydromethanopterin reductase-like flavin-dependent oxidoreductase (Luciferase family)</fullName>
    </submittedName>
</protein>
<reference evidence="3 4" key="1">
    <citation type="submission" date="2018-07" db="EMBL/GenBank/DDBJ databases">
        <title>Genomic Encyclopedia of Type Strains, Phase IV (KMG-IV): sequencing the most valuable type-strain genomes for metagenomic binning, comparative biology and taxonomic classification.</title>
        <authorList>
            <person name="Goeker M."/>
        </authorList>
    </citation>
    <scope>NUCLEOTIDE SEQUENCE [LARGE SCALE GENOMIC DNA]</scope>
    <source>
        <strain evidence="3 4">DSM 44952</strain>
    </source>
</reference>
<dbReference type="InterPro" id="IPR036661">
    <property type="entry name" value="Luciferase-like_sf"/>
</dbReference>
<sequence>MHLAGIYRCQPRSRPKACRDDEGDTLRGIVRGSAAANAGGVNDIRYGLLLPGGQAQLEAGGSARGLLDLVVRAERLGFDSVWVGDSLLRARVEPLTMLAAAASVTERITLGTAALIPAYRNPVQAALTLASLDLLSQGRLTLGVGAGFPGISEPEFELSGVRFKTRFSQLDDTVRLWRRLWSGNSDSFHGKVLRYEWLPEVPKPHRPGGPPLWLAGITPAALARTGRLYDGWLPYPPDVADYAAGLNTIRDAATTAERPENSVTPALFATVYIDDDAERGRAALEKYCEATYGMPLETVGNIQVMLTGTAEQVAAQLDKYVWAGARHVLIRIAAVAPADFTAQLDRVTALLPR</sequence>
<dbReference type="EMBL" id="QQAZ01000002">
    <property type="protein sequence ID" value="RDI54040.1"/>
    <property type="molecule type" value="Genomic_DNA"/>
</dbReference>
<evidence type="ECO:0000313" key="3">
    <source>
        <dbReference type="EMBL" id="RDI54040.1"/>
    </source>
</evidence>
<name>A0A370HB77_9NOCA</name>
<dbReference type="STRING" id="1210089.GCA_001613165_01631"/>
<keyword evidence="1" id="KW-0560">Oxidoreductase</keyword>
<dbReference type="AlphaFoldDB" id="A0A370HB77"/>
<dbReference type="InterPro" id="IPR011251">
    <property type="entry name" value="Luciferase-like_dom"/>
</dbReference>
<comment type="caution">
    <text evidence="3">The sequence shown here is derived from an EMBL/GenBank/DDBJ whole genome shotgun (WGS) entry which is preliminary data.</text>
</comment>
<accession>A0A370HB77</accession>
<proteinExistence type="predicted"/>
<evidence type="ECO:0000259" key="2">
    <source>
        <dbReference type="Pfam" id="PF00296"/>
    </source>
</evidence>
<evidence type="ECO:0000313" key="4">
    <source>
        <dbReference type="Proteomes" id="UP000255355"/>
    </source>
</evidence>
<feature type="domain" description="Luciferase-like" evidence="2">
    <location>
        <begin position="46"/>
        <end position="324"/>
    </location>
</feature>
<dbReference type="GO" id="GO:0016705">
    <property type="term" value="F:oxidoreductase activity, acting on paired donors, with incorporation or reduction of molecular oxygen"/>
    <property type="evidence" value="ECO:0007669"/>
    <property type="project" value="InterPro"/>
</dbReference>
<dbReference type="Pfam" id="PF00296">
    <property type="entry name" value="Bac_luciferase"/>
    <property type="match status" value="1"/>
</dbReference>
<dbReference type="Gene3D" id="3.20.20.30">
    <property type="entry name" value="Luciferase-like domain"/>
    <property type="match status" value="1"/>
</dbReference>
<dbReference type="PANTHER" id="PTHR43244">
    <property type="match status" value="1"/>
</dbReference>
<gene>
    <name evidence="3" type="ORF">DFR68_102162</name>
</gene>
<evidence type="ECO:0000256" key="1">
    <source>
        <dbReference type="ARBA" id="ARBA00023002"/>
    </source>
</evidence>
<keyword evidence="3" id="KW-0503">Monooxygenase</keyword>
<keyword evidence="4" id="KW-1185">Reference proteome</keyword>
<dbReference type="GO" id="GO:0004497">
    <property type="term" value="F:monooxygenase activity"/>
    <property type="evidence" value="ECO:0007669"/>
    <property type="project" value="UniProtKB-KW"/>
</dbReference>
<dbReference type="InterPro" id="IPR050564">
    <property type="entry name" value="F420-G6PD/mer"/>
</dbReference>
<dbReference type="Proteomes" id="UP000255355">
    <property type="component" value="Unassembled WGS sequence"/>
</dbReference>